<proteinExistence type="predicted"/>
<reference evidence="1 4" key="3">
    <citation type="submission" date="2020-07" db="EMBL/GenBank/DDBJ databases">
        <title>Sequencing the genomes of 1000 actinobacteria strains.</title>
        <authorList>
            <person name="Klenk H.-P."/>
        </authorList>
    </citation>
    <scope>NUCLEOTIDE SEQUENCE [LARGE SCALE GENOMIC DNA]</scope>
    <source>
        <strain evidence="1 4">DSM 45278</strain>
    </source>
</reference>
<gene>
    <name evidence="1" type="ORF">HNR06_004207</name>
    <name evidence="2" type="ORF">NOSIN_05955</name>
</gene>
<sequence length="145" mass="16372">MGHRHPSKLKNSEVSHARARWLLRAELDGCEECQREGDREALRDLASGGVFDSLLTGFVLARTQQWYSPSRPVQYPATVYRIAPIDERDFWREPTQHCMRVCTVQGSQGTSVDTVPALKELRLMPMEDRGFVLDDVVDGLAEAEG</sequence>
<protein>
    <submittedName>
        <fullName evidence="2">Uncharacterized protein</fullName>
    </submittedName>
</protein>
<evidence type="ECO:0000313" key="3">
    <source>
        <dbReference type="Proteomes" id="UP000189004"/>
    </source>
</evidence>
<comment type="caution">
    <text evidence="2">The sequence shown here is derived from an EMBL/GenBank/DDBJ whole genome shotgun (WGS) entry which is preliminary data.</text>
</comment>
<dbReference type="Proteomes" id="UP000584931">
    <property type="component" value="Unassembled WGS sequence"/>
</dbReference>
<evidence type="ECO:0000313" key="4">
    <source>
        <dbReference type="Proteomes" id="UP000584931"/>
    </source>
</evidence>
<accession>A0A7Z0BK98</accession>
<reference evidence="2" key="1">
    <citation type="submission" date="2016-08" db="EMBL/GenBank/DDBJ databases">
        <authorList>
            <person name="Seilhamer J.J."/>
        </authorList>
    </citation>
    <scope>NUCLEOTIDE SEQUENCE [LARGE SCALE GENOMIC DNA]</scope>
    <source>
        <strain evidence="2">UTMC102</strain>
    </source>
</reference>
<keyword evidence="3" id="KW-1185">Reference proteome</keyword>
<dbReference type="AlphaFoldDB" id="A0A1V3BXX4"/>
<organism evidence="2 3">
    <name type="scientific">Nocardiopsis sinuspersici</name>
    <dbReference type="NCBI Taxonomy" id="501010"/>
    <lineage>
        <taxon>Bacteria</taxon>
        <taxon>Bacillati</taxon>
        <taxon>Actinomycetota</taxon>
        <taxon>Actinomycetes</taxon>
        <taxon>Streptosporangiales</taxon>
        <taxon>Nocardiopsidaceae</taxon>
        <taxon>Nocardiopsis</taxon>
    </lineage>
</organism>
<dbReference type="OrthoDB" id="3427212at2"/>
<dbReference type="EMBL" id="MCOK01000001">
    <property type="protein sequence ID" value="OOC53407.1"/>
    <property type="molecule type" value="Genomic_DNA"/>
</dbReference>
<name>A0A1V3BXX4_9ACTN</name>
<accession>A0A1V3BXX4</accession>
<evidence type="ECO:0000313" key="1">
    <source>
        <dbReference type="EMBL" id="NYH54618.1"/>
    </source>
</evidence>
<dbReference type="Proteomes" id="UP000189004">
    <property type="component" value="Unassembled WGS sequence"/>
</dbReference>
<dbReference type="EMBL" id="JACCHL010000001">
    <property type="protein sequence ID" value="NYH54618.1"/>
    <property type="molecule type" value="Genomic_DNA"/>
</dbReference>
<evidence type="ECO:0000313" key="2">
    <source>
        <dbReference type="EMBL" id="OOC53407.1"/>
    </source>
</evidence>
<dbReference type="STRING" id="501010.NOSIN_05955"/>
<reference evidence="3" key="2">
    <citation type="submission" date="2016-08" db="EMBL/GenBank/DDBJ databases">
        <authorList>
            <person name="Tokovenko B."/>
            <person name="Kalinowski J."/>
        </authorList>
    </citation>
    <scope>NUCLEOTIDE SEQUENCE [LARGE SCALE GENOMIC DNA]</scope>
    <source>
        <strain evidence="3">UTMC102</strain>
    </source>
</reference>
<dbReference type="RefSeq" id="WP_077689783.1">
    <property type="nucleotide sequence ID" value="NZ_JACCHL010000001.1"/>
</dbReference>